<dbReference type="GO" id="GO:0005886">
    <property type="term" value="C:plasma membrane"/>
    <property type="evidence" value="ECO:0007669"/>
    <property type="project" value="UniProtKB-ARBA"/>
</dbReference>
<dbReference type="InterPro" id="IPR036013">
    <property type="entry name" value="Band_7/SPFH_dom_sf"/>
</dbReference>
<dbReference type="Pfam" id="PF01145">
    <property type="entry name" value="Band_7"/>
    <property type="match status" value="1"/>
</dbReference>
<dbReference type="PANTHER" id="PTHR43327">
    <property type="entry name" value="STOMATIN-LIKE PROTEIN 2, MITOCHONDRIAL"/>
    <property type="match status" value="1"/>
</dbReference>
<keyword evidence="5" id="KW-1185">Reference proteome</keyword>
<reference evidence="4 5" key="1">
    <citation type="submission" date="2019-07" db="EMBL/GenBank/DDBJ databases">
        <title>Whole genome shotgun sequence of Brevifollis gellanilyticus NBRC 108608.</title>
        <authorList>
            <person name="Hosoyama A."/>
            <person name="Uohara A."/>
            <person name="Ohji S."/>
            <person name="Ichikawa N."/>
        </authorList>
    </citation>
    <scope>NUCLEOTIDE SEQUENCE [LARGE SCALE GENOMIC DNA]</scope>
    <source>
        <strain evidence="4 5">NBRC 108608</strain>
    </source>
</reference>
<dbReference type="CDD" id="cd08829">
    <property type="entry name" value="SPFH_paraslipin"/>
    <property type="match status" value="1"/>
</dbReference>
<evidence type="ECO:0000256" key="1">
    <source>
        <dbReference type="ARBA" id="ARBA00004167"/>
    </source>
</evidence>
<comment type="similarity">
    <text evidence="2">Belongs to the band 7/mec-2 family.</text>
</comment>
<dbReference type="AlphaFoldDB" id="A0A512M551"/>
<dbReference type="EMBL" id="BKAG01000006">
    <property type="protein sequence ID" value="GEP41860.1"/>
    <property type="molecule type" value="Genomic_DNA"/>
</dbReference>
<dbReference type="Gene3D" id="3.30.479.30">
    <property type="entry name" value="Band 7 domain"/>
    <property type="match status" value="1"/>
</dbReference>
<protein>
    <submittedName>
        <fullName evidence="4">Paraslipin</fullName>
    </submittedName>
</protein>
<dbReference type="OrthoDB" id="9809197at2"/>
<dbReference type="InterPro" id="IPR032435">
    <property type="entry name" value="STML2-like_C"/>
</dbReference>
<comment type="caution">
    <text evidence="4">The sequence shown here is derived from an EMBL/GenBank/DDBJ whole genome shotgun (WGS) entry which is preliminary data.</text>
</comment>
<dbReference type="PANTHER" id="PTHR43327:SF10">
    <property type="entry name" value="STOMATIN-LIKE PROTEIN 2, MITOCHONDRIAL"/>
    <property type="match status" value="1"/>
</dbReference>
<evidence type="ECO:0000256" key="2">
    <source>
        <dbReference type="ARBA" id="ARBA00008164"/>
    </source>
</evidence>
<dbReference type="SMART" id="SM00244">
    <property type="entry name" value="PHB"/>
    <property type="match status" value="1"/>
</dbReference>
<feature type="domain" description="Band 7" evidence="3">
    <location>
        <begin position="23"/>
        <end position="181"/>
    </location>
</feature>
<gene>
    <name evidence="4" type="ORF">BGE01nite_11510</name>
</gene>
<accession>A0A512M551</accession>
<dbReference type="RefSeq" id="WP_146849349.1">
    <property type="nucleotide sequence ID" value="NZ_BKAG01000006.1"/>
</dbReference>
<evidence type="ECO:0000313" key="5">
    <source>
        <dbReference type="Proteomes" id="UP000321577"/>
    </source>
</evidence>
<sequence length="318" mass="34693">MILEFGTIAALGFTAIVVIAITKGARVVPQRNAFVIERLGKYSRTLDAGFHVLFPFLDSVVAKHSLKEQVIDVPSQMCITRDNIAIEIDGVLFLQVLDPMKATYGVTNYFAAASQLAQTTLRSEIGKMDLDRTFEERDSINANIVDALDKACEPWGVKVMRYEISNINPPQSVKDALEKQMRAERERRAQVAMSEGDREARINVAEGHKQEAIKQSEAIKIRQINEAEGKAREIELLAQATSQGLALIAHAINTPGGREAVNLRVAEQYVEEFGKLAKTSTTMIIPSNLSDIGGMVASLGTLLEKGRGTASPVIAGEA</sequence>
<evidence type="ECO:0000313" key="4">
    <source>
        <dbReference type="EMBL" id="GEP41860.1"/>
    </source>
</evidence>
<dbReference type="InterPro" id="IPR050710">
    <property type="entry name" value="Band7/mec-2_domain"/>
</dbReference>
<comment type="subcellular location">
    <subcellularLocation>
        <location evidence="1">Membrane</location>
        <topology evidence="1">Single-pass membrane protein</topology>
    </subcellularLocation>
</comment>
<dbReference type="InterPro" id="IPR001107">
    <property type="entry name" value="Band_7"/>
</dbReference>
<dbReference type="Proteomes" id="UP000321577">
    <property type="component" value="Unassembled WGS sequence"/>
</dbReference>
<dbReference type="PRINTS" id="PR00721">
    <property type="entry name" value="STOMATIN"/>
</dbReference>
<organism evidence="4 5">
    <name type="scientific">Brevifollis gellanilyticus</name>
    <dbReference type="NCBI Taxonomy" id="748831"/>
    <lineage>
        <taxon>Bacteria</taxon>
        <taxon>Pseudomonadati</taxon>
        <taxon>Verrucomicrobiota</taxon>
        <taxon>Verrucomicrobiia</taxon>
        <taxon>Verrucomicrobiales</taxon>
        <taxon>Verrucomicrobiaceae</taxon>
    </lineage>
</organism>
<dbReference type="Pfam" id="PF16200">
    <property type="entry name" value="Band_7_C"/>
    <property type="match status" value="1"/>
</dbReference>
<dbReference type="SUPFAM" id="SSF117892">
    <property type="entry name" value="Band 7/SPFH domain"/>
    <property type="match status" value="1"/>
</dbReference>
<proteinExistence type="inferred from homology"/>
<dbReference type="GO" id="GO:0098552">
    <property type="term" value="C:side of membrane"/>
    <property type="evidence" value="ECO:0007669"/>
    <property type="project" value="UniProtKB-ARBA"/>
</dbReference>
<dbReference type="InterPro" id="IPR001972">
    <property type="entry name" value="Stomatin_HflK_fam"/>
</dbReference>
<dbReference type="FunFam" id="3.30.479.30:FF:000004">
    <property type="entry name" value="Putative membrane protease family, stomatin"/>
    <property type="match status" value="1"/>
</dbReference>
<name>A0A512M551_9BACT</name>
<evidence type="ECO:0000259" key="3">
    <source>
        <dbReference type="SMART" id="SM00244"/>
    </source>
</evidence>